<name>A0A0N0NQ60_9EURO</name>
<dbReference type="InterPro" id="IPR043729">
    <property type="entry name" value="DUF5672"/>
</dbReference>
<keyword evidence="2" id="KW-0472">Membrane</keyword>
<dbReference type="Pfam" id="PF18922">
    <property type="entry name" value="DUF5672"/>
    <property type="match status" value="1"/>
</dbReference>
<evidence type="ECO:0000259" key="3">
    <source>
        <dbReference type="Pfam" id="PF18922"/>
    </source>
</evidence>
<keyword evidence="5" id="KW-1185">Reference proteome</keyword>
<dbReference type="OrthoDB" id="10025998at2759"/>
<feature type="region of interest" description="Disordered" evidence="1">
    <location>
        <begin position="45"/>
        <end position="74"/>
    </location>
</feature>
<dbReference type="AlphaFoldDB" id="A0A0N0NQ60"/>
<accession>A0A0N0NQ60</accession>
<evidence type="ECO:0000256" key="1">
    <source>
        <dbReference type="SAM" id="MobiDB-lite"/>
    </source>
</evidence>
<evidence type="ECO:0000313" key="5">
    <source>
        <dbReference type="Proteomes" id="UP000038010"/>
    </source>
</evidence>
<dbReference type="Proteomes" id="UP000038010">
    <property type="component" value="Unassembled WGS sequence"/>
</dbReference>
<keyword evidence="2" id="KW-0812">Transmembrane</keyword>
<dbReference type="GeneID" id="28739380"/>
<dbReference type="RefSeq" id="XP_018003494.1">
    <property type="nucleotide sequence ID" value="XM_018147500.1"/>
</dbReference>
<dbReference type="STRING" id="1664694.A0A0N0NQ60"/>
<protein>
    <recommendedName>
        <fullName evidence="3">DUF5672 domain-containing protein</fullName>
    </recommendedName>
</protein>
<organism evidence="4 5">
    <name type="scientific">Cyphellophora attinorum</name>
    <dbReference type="NCBI Taxonomy" id="1664694"/>
    <lineage>
        <taxon>Eukaryota</taxon>
        <taxon>Fungi</taxon>
        <taxon>Dikarya</taxon>
        <taxon>Ascomycota</taxon>
        <taxon>Pezizomycotina</taxon>
        <taxon>Eurotiomycetes</taxon>
        <taxon>Chaetothyriomycetidae</taxon>
        <taxon>Chaetothyriales</taxon>
        <taxon>Cyphellophoraceae</taxon>
        <taxon>Cyphellophora</taxon>
    </lineage>
</organism>
<feature type="domain" description="DUF5672" evidence="3">
    <location>
        <begin position="437"/>
        <end position="581"/>
    </location>
</feature>
<dbReference type="EMBL" id="LFJN01000005">
    <property type="protein sequence ID" value="KPI43531.1"/>
    <property type="molecule type" value="Genomic_DNA"/>
</dbReference>
<comment type="caution">
    <text evidence="4">The sequence shown here is derived from an EMBL/GenBank/DDBJ whole genome shotgun (WGS) entry which is preliminary data.</text>
</comment>
<feature type="compositionally biased region" description="Polar residues" evidence="1">
    <location>
        <begin position="61"/>
        <end position="74"/>
    </location>
</feature>
<sequence length="612" mass="67742">MGTPSPVYRGRSQVKERSLYLAAVLSLVYLLLAAFFPTRSNDSAPGIPPGDSNHHGYNVGVDTQQNTGASSSGQTGAVTSLMRATSYAAIAFGAAVADLKTNLWPQGALQGPVDVCVIVREFDTGDVMHGDRTVSLALKSFTSMKNSHWRAIVVPIKSDGSNQQQNVSAVVDTAREERVVRAEITEDLSQDTHKRTQAADIVDLVIRNLGDLSPSCSEAKYLLITNSTRSYQHNAFDRLKFSGADIVGITLEGPASPNDRAHTAWDERCTRSRKLNARGDIAVAVDSKLVDLGALFFNRARWQKDAIRLTDYSESGGHTNILRELALKMLATRISANFPDTPGYETGPVMRLHPAVWLCTTAAVAAAIFWYATAGKSSNELIAVLLETHPPTNLPPIALHFLSVLGPRWKIHIYTLEHNWVIPVSVPFQRALNLGHIKINYLPPDTDLSDGHKVSEFLTTPWLWEQLQHARHTLMFQLDSIICANSEQKVEDFLHFDFVGAPIRPGLGRGYNGGLSLRNPRLFLEIAREEVLDGNGNGWEDQWFYAMAERRLDKGVRLATIEEAQRFASETMPSERPLGYHQVLRWLPDQADVVMDWCPEIGMAGKKRTPDD</sequence>
<proteinExistence type="predicted"/>
<evidence type="ECO:0000256" key="2">
    <source>
        <dbReference type="SAM" id="Phobius"/>
    </source>
</evidence>
<evidence type="ECO:0000313" key="4">
    <source>
        <dbReference type="EMBL" id="KPI43531.1"/>
    </source>
</evidence>
<reference evidence="4 5" key="1">
    <citation type="submission" date="2015-06" db="EMBL/GenBank/DDBJ databases">
        <title>Draft genome of the ant-associated black yeast Phialophora attae CBS 131958.</title>
        <authorList>
            <person name="Moreno L.F."/>
            <person name="Stielow B.J."/>
            <person name="de Hoog S."/>
            <person name="Vicente V.A."/>
            <person name="Weiss V.A."/>
            <person name="de Vries M."/>
            <person name="Cruz L.M."/>
            <person name="Souza E.M."/>
        </authorList>
    </citation>
    <scope>NUCLEOTIDE SEQUENCE [LARGE SCALE GENOMIC DNA]</scope>
    <source>
        <strain evidence="4 5">CBS 131958</strain>
    </source>
</reference>
<feature type="transmembrane region" description="Helical" evidence="2">
    <location>
        <begin position="18"/>
        <end position="36"/>
    </location>
</feature>
<keyword evidence="2" id="KW-1133">Transmembrane helix</keyword>
<dbReference type="VEuPathDB" id="FungiDB:AB675_7153"/>
<gene>
    <name evidence="4" type="ORF">AB675_7153</name>
</gene>